<evidence type="ECO:0000313" key="6">
    <source>
        <dbReference type="Proteomes" id="UP000617426"/>
    </source>
</evidence>
<comment type="caution">
    <text evidence="4">The sequence shown here is derived from an EMBL/GenBank/DDBJ whole genome shotgun (WGS) entry which is preliminary data.</text>
</comment>
<evidence type="ECO:0000313" key="5">
    <source>
        <dbReference type="EMBL" id="MBB6335765.1"/>
    </source>
</evidence>
<evidence type="ECO:0000313" key="3">
    <source>
        <dbReference type="EMBL" id="MBB6333463.1"/>
    </source>
</evidence>
<gene>
    <name evidence="2" type="ORF">HD592_000017</name>
    <name evidence="3" type="ORF">HD592_000028</name>
    <name evidence="4" type="ORF">HD592_002319</name>
    <name evidence="5" type="ORF">HD592_002330</name>
</gene>
<reference evidence="4" key="1">
    <citation type="submission" date="2020-08" db="EMBL/GenBank/DDBJ databases">
        <title>Sequencing the genomes of 1000 actinobacteria strains.</title>
        <authorList>
            <person name="Klenk H.-P."/>
        </authorList>
    </citation>
    <scope>NUCLEOTIDE SEQUENCE</scope>
    <source>
        <strain evidence="4">DSM 10695</strain>
    </source>
</reference>
<evidence type="ECO:0000313" key="4">
    <source>
        <dbReference type="EMBL" id="MBB6335754.1"/>
    </source>
</evidence>
<dbReference type="EMBL" id="JACHMK010000001">
    <property type="protein sequence ID" value="MBB6333463.1"/>
    <property type="molecule type" value="Genomic_DNA"/>
</dbReference>
<proteinExistence type="predicted"/>
<sequence>MGNLAFNDSIAFVEHNTLRISRSVVQERNELAPGTSPEPDHRRAGPAPHVGELPERPLRRFRRGCFVDGFQIGDDLEPDPQNVLWHTDRGVEGLQWTAHLRVHLVNNAVGDPVDRVLQDRRAVDPGEVGADLTGRQAFADNDRTIASMSGKRRWRFFTS</sequence>
<dbReference type="EMBL" id="JACHMK010000001">
    <property type="protein sequence ID" value="MBB6333452.1"/>
    <property type="molecule type" value="Genomic_DNA"/>
</dbReference>
<keyword evidence="6" id="KW-1185">Reference proteome</keyword>
<dbReference type="EMBL" id="JACHMK010000001">
    <property type="protein sequence ID" value="MBB6335765.1"/>
    <property type="molecule type" value="Genomic_DNA"/>
</dbReference>
<accession>A0A923E4F2</accession>
<dbReference type="AlphaFoldDB" id="A0A923E4F2"/>
<dbReference type="EMBL" id="JACHMK010000001">
    <property type="protein sequence ID" value="MBB6335754.1"/>
    <property type="molecule type" value="Genomic_DNA"/>
</dbReference>
<evidence type="ECO:0000256" key="1">
    <source>
        <dbReference type="SAM" id="MobiDB-lite"/>
    </source>
</evidence>
<protein>
    <submittedName>
        <fullName evidence="4">Uncharacterized protein</fullName>
    </submittedName>
</protein>
<feature type="region of interest" description="Disordered" evidence="1">
    <location>
        <begin position="24"/>
        <end position="54"/>
    </location>
</feature>
<dbReference type="Proteomes" id="UP000617426">
    <property type="component" value="Unassembled WGS sequence"/>
</dbReference>
<evidence type="ECO:0000313" key="2">
    <source>
        <dbReference type="EMBL" id="MBB6333452.1"/>
    </source>
</evidence>
<organism evidence="4 6">
    <name type="scientific">Schaalia hyovaginalis</name>
    <dbReference type="NCBI Taxonomy" id="29316"/>
    <lineage>
        <taxon>Bacteria</taxon>
        <taxon>Bacillati</taxon>
        <taxon>Actinomycetota</taxon>
        <taxon>Actinomycetes</taxon>
        <taxon>Actinomycetales</taxon>
        <taxon>Actinomycetaceae</taxon>
        <taxon>Schaalia</taxon>
    </lineage>
</organism>
<name>A0A923E4F2_9ACTO</name>